<dbReference type="KEGG" id="ble:BleG1_0742"/>
<name>A0A060LTL9_9BACI</name>
<evidence type="ECO:0000313" key="1">
    <source>
        <dbReference type="EMBL" id="AIC93350.1"/>
    </source>
</evidence>
<dbReference type="HOGENOM" id="CLU_2987027_0_0_9"/>
<dbReference type="Proteomes" id="UP000027142">
    <property type="component" value="Chromosome"/>
</dbReference>
<reference evidence="1 2" key="1">
    <citation type="journal article" date="2014" name="Gene">
        <title>A comparative genomic analysis of the alkalitolerant soil bacterium Bacillus lehensis G1.</title>
        <authorList>
            <person name="Noor Y.M."/>
            <person name="Samsulrizal N.H."/>
            <person name="Jema'on N.A."/>
            <person name="Low K.O."/>
            <person name="Ramli A.N."/>
            <person name="Alias N.I."/>
            <person name="Damis S.I."/>
            <person name="Fuzi S.F."/>
            <person name="Isa M.N."/>
            <person name="Murad A.M."/>
            <person name="Raih M.F."/>
            <person name="Bakar F.D."/>
            <person name="Najimudin N."/>
            <person name="Mahadi N.M."/>
            <person name="Illias R.M."/>
        </authorList>
    </citation>
    <scope>NUCLEOTIDE SEQUENCE [LARGE SCALE GENOMIC DNA]</scope>
    <source>
        <strain evidence="1 2">G1</strain>
    </source>
</reference>
<dbReference type="PATRIC" id="fig|1246626.3.peg.740"/>
<sequence length="60" mass="6802">MYKIIRMLNGATETLKDTNSQLDKVFIDPVAAQSLASKLNNHLYSNAERWKVTTINGVDY</sequence>
<dbReference type="RefSeq" id="WP_035393082.1">
    <property type="nucleotide sequence ID" value="NZ_CP003923.1"/>
</dbReference>
<dbReference type="OrthoDB" id="2927661at2"/>
<evidence type="ECO:0000313" key="2">
    <source>
        <dbReference type="Proteomes" id="UP000027142"/>
    </source>
</evidence>
<dbReference type="eggNOG" id="ENOG5034C84">
    <property type="taxonomic scope" value="Bacteria"/>
</dbReference>
<dbReference type="AlphaFoldDB" id="A0A060LTL9"/>
<dbReference type="EMBL" id="CP003923">
    <property type="protein sequence ID" value="AIC93350.1"/>
    <property type="molecule type" value="Genomic_DNA"/>
</dbReference>
<protein>
    <submittedName>
        <fullName evidence="1">Uncharacterized protein</fullName>
    </submittedName>
</protein>
<gene>
    <name evidence="1" type="ORF">BleG1_0742</name>
</gene>
<keyword evidence="2" id="KW-1185">Reference proteome</keyword>
<proteinExistence type="predicted"/>
<accession>A0A060LTL9</accession>
<organism evidence="1 2">
    <name type="scientific">Shouchella lehensis G1</name>
    <dbReference type="NCBI Taxonomy" id="1246626"/>
    <lineage>
        <taxon>Bacteria</taxon>
        <taxon>Bacillati</taxon>
        <taxon>Bacillota</taxon>
        <taxon>Bacilli</taxon>
        <taxon>Bacillales</taxon>
        <taxon>Bacillaceae</taxon>
        <taxon>Shouchella</taxon>
    </lineage>
</organism>